<dbReference type="SUPFAM" id="SSF52402">
    <property type="entry name" value="Adenine nucleotide alpha hydrolases-like"/>
    <property type="match status" value="1"/>
</dbReference>
<evidence type="ECO:0000313" key="4">
    <source>
        <dbReference type="Proteomes" id="UP001596274"/>
    </source>
</evidence>
<dbReference type="InterPro" id="IPR006016">
    <property type="entry name" value="UspA"/>
</dbReference>
<reference evidence="3 4" key="1">
    <citation type="journal article" date="2019" name="Int. J. Syst. Evol. Microbiol.">
        <title>The Global Catalogue of Microorganisms (GCM) 10K type strain sequencing project: providing services to taxonomists for standard genome sequencing and annotation.</title>
        <authorList>
            <consortium name="The Broad Institute Genomics Platform"/>
            <consortium name="The Broad Institute Genome Sequencing Center for Infectious Disease"/>
            <person name="Wu L."/>
            <person name="Ma J."/>
        </authorList>
    </citation>
    <scope>NUCLEOTIDE SEQUENCE [LARGE SCALE GENOMIC DNA]</scope>
    <source>
        <strain evidence="3 4">PJ61</strain>
    </source>
</reference>
<accession>A0ABD5T379</accession>
<dbReference type="Proteomes" id="UP001596274">
    <property type="component" value="Unassembled WGS sequence"/>
</dbReference>
<evidence type="ECO:0000259" key="2">
    <source>
        <dbReference type="Pfam" id="PF00582"/>
    </source>
</evidence>
<comment type="similarity">
    <text evidence="1">Belongs to the universal stress protein A family.</text>
</comment>
<dbReference type="PANTHER" id="PTHR46268">
    <property type="entry name" value="STRESS RESPONSE PROTEIN NHAX"/>
    <property type="match status" value="1"/>
</dbReference>
<dbReference type="Gene3D" id="3.40.50.620">
    <property type="entry name" value="HUPs"/>
    <property type="match status" value="1"/>
</dbReference>
<feature type="domain" description="UspA" evidence="2">
    <location>
        <begin position="3"/>
        <end position="140"/>
    </location>
</feature>
<evidence type="ECO:0000256" key="1">
    <source>
        <dbReference type="ARBA" id="ARBA00008791"/>
    </source>
</evidence>
<dbReference type="CDD" id="cd00293">
    <property type="entry name" value="USP-like"/>
    <property type="match status" value="1"/>
</dbReference>
<dbReference type="PANTHER" id="PTHR46268:SF6">
    <property type="entry name" value="UNIVERSAL STRESS PROTEIN UP12"/>
    <property type="match status" value="1"/>
</dbReference>
<gene>
    <name evidence="3" type="ORF">ACFQDD_06510</name>
</gene>
<dbReference type="InterPro" id="IPR014729">
    <property type="entry name" value="Rossmann-like_a/b/a_fold"/>
</dbReference>
<dbReference type="AlphaFoldDB" id="A0ABD5T379"/>
<sequence>MVIVAAVDRSERAPAIVEEAVELGEAFDEPVEVVHVLTRQKFIDLERTSVSDTGHTIPTDDILEIAEDIAQEVIDESSAVDVSPVGLLGDPADEVVNYAESNDARYLVIAGRKRSPVGKALFGSTVQTVMLDSEVPVVSIRAD</sequence>
<evidence type="ECO:0000313" key="3">
    <source>
        <dbReference type="EMBL" id="MFC6771170.1"/>
    </source>
</evidence>
<keyword evidence="4" id="KW-1185">Reference proteome</keyword>
<proteinExistence type="inferred from homology"/>
<dbReference type="EMBL" id="JBHSWT010000292">
    <property type="protein sequence ID" value="MFC6771170.1"/>
    <property type="molecule type" value="Genomic_DNA"/>
</dbReference>
<comment type="caution">
    <text evidence="3">The sequence shown here is derived from an EMBL/GenBank/DDBJ whole genome shotgun (WGS) entry which is preliminary data.</text>
</comment>
<organism evidence="3 4">
    <name type="scientific">Halorubrum pallidum</name>
    <dbReference type="NCBI Taxonomy" id="1526114"/>
    <lineage>
        <taxon>Archaea</taxon>
        <taxon>Methanobacteriati</taxon>
        <taxon>Methanobacteriota</taxon>
        <taxon>Stenosarchaea group</taxon>
        <taxon>Halobacteria</taxon>
        <taxon>Halobacteriales</taxon>
        <taxon>Haloferacaceae</taxon>
        <taxon>Halorubrum</taxon>
    </lineage>
</organism>
<name>A0ABD5T379_9EURY</name>
<protein>
    <submittedName>
        <fullName evidence="3">Universal stress protein</fullName>
    </submittedName>
</protein>
<dbReference type="Pfam" id="PF00582">
    <property type="entry name" value="Usp"/>
    <property type="match status" value="1"/>
</dbReference>